<feature type="region of interest" description="Disordered" evidence="1">
    <location>
        <begin position="65"/>
        <end position="94"/>
    </location>
</feature>
<evidence type="ECO:0000256" key="1">
    <source>
        <dbReference type="SAM" id="MobiDB-lite"/>
    </source>
</evidence>
<sequence>MYYHSQEENNMPKAVGLSTAVMGLFVLIGFFIVFGGDVPHYGMGGIIVNYGTSDEGMGDDYMSVDEPSMSENANNVQPDKVDPNTTPVPTPSQQVTDKVVATQDMDDAPAVPKQEKPVQANADVATAEKKESKPAVNPNALYKGKQNNATGRGDGTGTTAGNQGSNLGDPLASNYGEGGSGDGNMMLTIANRRFEVPPKIEDNGQQAGRVAVEFRVNKNGVVTHARAGVRGTTISSRALLEKCERAMMSARLNQLPNAPESQTGIIVFNFKLR</sequence>
<keyword evidence="2" id="KW-0472">Membrane</keyword>
<dbReference type="EMBL" id="PVBQ01000005">
    <property type="protein sequence ID" value="PRD47978.1"/>
    <property type="molecule type" value="Genomic_DNA"/>
</dbReference>
<dbReference type="RefSeq" id="WP_105716604.1">
    <property type="nucleotide sequence ID" value="NZ_PVBQ01000005.1"/>
</dbReference>
<proteinExistence type="predicted"/>
<keyword evidence="2" id="KW-1133">Transmembrane helix</keyword>
<dbReference type="OrthoDB" id="676306at2"/>
<feature type="transmembrane region" description="Helical" evidence="2">
    <location>
        <begin position="14"/>
        <end position="34"/>
    </location>
</feature>
<feature type="compositionally biased region" description="Low complexity" evidence="1">
    <location>
        <begin position="83"/>
        <end position="94"/>
    </location>
</feature>
<organism evidence="3 4">
    <name type="scientific">Sphingobacterium haloxyli</name>
    <dbReference type="NCBI Taxonomy" id="2100533"/>
    <lineage>
        <taxon>Bacteria</taxon>
        <taxon>Pseudomonadati</taxon>
        <taxon>Bacteroidota</taxon>
        <taxon>Sphingobacteriia</taxon>
        <taxon>Sphingobacteriales</taxon>
        <taxon>Sphingobacteriaceae</taxon>
        <taxon>Sphingobacterium</taxon>
    </lineage>
</organism>
<keyword evidence="4" id="KW-1185">Reference proteome</keyword>
<name>A0A2S9J5A4_9SPHI</name>
<keyword evidence="2" id="KW-0812">Transmembrane</keyword>
<comment type="caution">
    <text evidence="3">The sequence shown here is derived from an EMBL/GenBank/DDBJ whole genome shotgun (WGS) entry which is preliminary data.</text>
</comment>
<feature type="region of interest" description="Disordered" evidence="1">
    <location>
        <begin position="108"/>
        <end position="180"/>
    </location>
</feature>
<dbReference type="Proteomes" id="UP000239711">
    <property type="component" value="Unassembled WGS sequence"/>
</dbReference>
<accession>A0A2S9J5A4</accession>
<protein>
    <submittedName>
        <fullName evidence="3">Energy transducer TonB</fullName>
    </submittedName>
</protein>
<gene>
    <name evidence="3" type="ORF">C5745_08750</name>
</gene>
<reference evidence="3 4" key="1">
    <citation type="submission" date="2018-02" db="EMBL/GenBank/DDBJ databases">
        <title>The draft genome of Sphingobacterium sp. 5JN-11.</title>
        <authorList>
            <person name="Liu L."/>
            <person name="Li L."/>
            <person name="Liang L."/>
            <person name="Zhang X."/>
            <person name="Wang T."/>
        </authorList>
    </citation>
    <scope>NUCLEOTIDE SEQUENCE [LARGE SCALE GENOMIC DNA]</scope>
    <source>
        <strain evidence="3 4">5JN-11</strain>
    </source>
</reference>
<dbReference type="AlphaFoldDB" id="A0A2S9J5A4"/>
<evidence type="ECO:0000313" key="4">
    <source>
        <dbReference type="Proteomes" id="UP000239711"/>
    </source>
</evidence>
<evidence type="ECO:0000256" key="2">
    <source>
        <dbReference type="SAM" id="Phobius"/>
    </source>
</evidence>
<evidence type="ECO:0000313" key="3">
    <source>
        <dbReference type="EMBL" id="PRD47978.1"/>
    </source>
</evidence>